<dbReference type="GO" id="GO:0005615">
    <property type="term" value="C:extracellular space"/>
    <property type="evidence" value="ECO:0007669"/>
    <property type="project" value="TreeGrafter"/>
</dbReference>
<organism evidence="2">
    <name type="scientific">Zeugodacus cucurbitae</name>
    <name type="common">Melon fruit fly</name>
    <name type="synonym">Bactrocera cucurbitae</name>
    <dbReference type="NCBI Taxonomy" id="28588"/>
    <lineage>
        <taxon>Eukaryota</taxon>
        <taxon>Metazoa</taxon>
        <taxon>Ecdysozoa</taxon>
        <taxon>Arthropoda</taxon>
        <taxon>Hexapoda</taxon>
        <taxon>Insecta</taxon>
        <taxon>Pterygota</taxon>
        <taxon>Neoptera</taxon>
        <taxon>Endopterygota</taxon>
        <taxon>Diptera</taxon>
        <taxon>Brachycera</taxon>
        <taxon>Muscomorpha</taxon>
        <taxon>Tephritoidea</taxon>
        <taxon>Tephritidae</taxon>
        <taxon>Zeugodacus</taxon>
        <taxon>Zeugodacus</taxon>
    </lineage>
</organism>
<dbReference type="AlphaFoldDB" id="A0A0A1X758"/>
<dbReference type="SMART" id="SM00280">
    <property type="entry name" value="KAZAL"/>
    <property type="match status" value="2"/>
</dbReference>
<dbReference type="Pfam" id="PF00050">
    <property type="entry name" value="Kazal_1"/>
    <property type="match status" value="2"/>
</dbReference>
<dbReference type="PROSITE" id="PS00282">
    <property type="entry name" value="KAZAL_1"/>
    <property type="match status" value="2"/>
</dbReference>
<feature type="domain" description="Kazal-like" evidence="1">
    <location>
        <begin position="65"/>
        <end position="118"/>
    </location>
</feature>
<reference evidence="2" key="1">
    <citation type="submission" date="2014-11" db="EMBL/GenBank/DDBJ databases">
        <authorList>
            <person name="Geib S."/>
        </authorList>
    </citation>
    <scope>NUCLEOTIDE SEQUENCE</scope>
</reference>
<dbReference type="InterPro" id="IPR036058">
    <property type="entry name" value="Kazal_dom_sf"/>
</dbReference>
<dbReference type="PROSITE" id="PS51465">
    <property type="entry name" value="KAZAL_2"/>
    <property type="match status" value="2"/>
</dbReference>
<gene>
    <name evidence="2" type="primary">DPGN</name>
    <name evidence="2" type="ORF">g.4700</name>
</gene>
<accession>A0A0A1X758</accession>
<name>A0A0A1X758_ZEUCU</name>
<dbReference type="Gene3D" id="3.30.60.30">
    <property type="match status" value="2"/>
</dbReference>
<protein>
    <submittedName>
        <fullName evidence="2">Serine protease inhibitor dipetalogastin</fullName>
    </submittedName>
</protein>
<dbReference type="PANTHER" id="PTHR21131:SF0">
    <property type="entry name" value="GEO10195P1-RELATED"/>
    <property type="match status" value="1"/>
</dbReference>
<dbReference type="InterPro" id="IPR002350">
    <property type="entry name" value="Kazal_dom"/>
</dbReference>
<dbReference type="InterPro" id="IPR053265">
    <property type="entry name" value="Serpin"/>
</dbReference>
<dbReference type="SUPFAM" id="SSF100895">
    <property type="entry name" value="Kazal-type serine protease inhibitors"/>
    <property type="match status" value="2"/>
</dbReference>
<sequence length="192" mass="21192">MKSISVYSSKFANLHVFFQSNKDFSPINWCKMHISMKFSISLLLLLCCGIYQSYASFGAEAAPINATDGDCICGRQYSPVCGSDSKTYSNRCMYECARKKLSAMGRSLELVRSGVCAGEPLRRKHVVAAAPLVAAVVEEDKDLESCICDRSLVPVCGSDNRTYNNRCLFECKRSILARVGKVLTILRQGVCN</sequence>
<dbReference type="EMBL" id="GBXI01007335">
    <property type="protein sequence ID" value="JAD06957.1"/>
    <property type="molecule type" value="Transcribed_RNA"/>
</dbReference>
<evidence type="ECO:0000259" key="1">
    <source>
        <dbReference type="PROSITE" id="PS51465"/>
    </source>
</evidence>
<dbReference type="CDD" id="cd00104">
    <property type="entry name" value="KAZAL_FS"/>
    <property type="match status" value="2"/>
</dbReference>
<evidence type="ECO:0000313" key="2">
    <source>
        <dbReference type="EMBL" id="JAD06957.1"/>
    </source>
</evidence>
<feature type="domain" description="Kazal-like" evidence="1">
    <location>
        <begin position="140"/>
        <end position="192"/>
    </location>
</feature>
<dbReference type="PANTHER" id="PTHR21131">
    <property type="entry name" value="SERINE-TYPE ENDOPEPTIDASE INHIBITOR"/>
    <property type="match status" value="1"/>
</dbReference>
<proteinExistence type="predicted"/>
<reference evidence="2" key="2">
    <citation type="journal article" date="2015" name="Gigascience">
        <title>Reconstructing a comprehensive transcriptome assembly of a white-pupal translocated strain of the pest fruit fly Bactrocera cucurbitae.</title>
        <authorList>
            <person name="Sim S.B."/>
            <person name="Calla B."/>
            <person name="Hall B."/>
            <person name="DeRego T."/>
            <person name="Geib S.M."/>
        </authorList>
    </citation>
    <scope>NUCLEOTIDE SEQUENCE</scope>
</reference>